<dbReference type="CDD" id="cd09731">
    <property type="entry name" value="Cse2_I-E"/>
    <property type="match status" value="1"/>
</dbReference>
<accession>A0ABV6W539</accession>
<reference evidence="2 3" key="1">
    <citation type="submission" date="2024-09" db="EMBL/GenBank/DDBJ databases">
        <authorList>
            <person name="Lee S.D."/>
        </authorList>
    </citation>
    <scope>NUCLEOTIDE SEQUENCE [LARGE SCALE GENOMIC DNA]</scope>
    <source>
        <strain evidence="2 3">N8-3</strain>
    </source>
</reference>
<dbReference type="InterPro" id="IPR013382">
    <property type="entry name" value="CRISPR-assoc_prot_Cse2"/>
</dbReference>
<dbReference type="Pfam" id="PF09485">
    <property type="entry name" value="CRISPR_Cse2"/>
    <property type="match status" value="1"/>
</dbReference>
<feature type="region of interest" description="Disordered" evidence="1">
    <location>
        <begin position="208"/>
        <end position="251"/>
    </location>
</feature>
<evidence type="ECO:0000313" key="2">
    <source>
        <dbReference type="EMBL" id="MFC1420862.1"/>
    </source>
</evidence>
<comment type="caution">
    <text evidence="2">The sequence shown here is derived from an EMBL/GenBank/DDBJ whole genome shotgun (WGS) entry which is preliminary data.</text>
</comment>
<gene>
    <name evidence="2" type="primary">casB</name>
    <name evidence="2" type="synonym">cse2</name>
    <name evidence="2" type="ORF">ACEZDE_30080</name>
</gene>
<dbReference type="NCBIfam" id="TIGR02548">
    <property type="entry name" value="casB_cse2"/>
    <property type="match status" value="1"/>
</dbReference>
<feature type="compositionally biased region" description="Low complexity" evidence="1">
    <location>
        <begin position="214"/>
        <end position="239"/>
    </location>
</feature>
<organism evidence="2 3">
    <name type="scientific">Streptacidiphilus cavernicola</name>
    <dbReference type="NCBI Taxonomy" id="3342716"/>
    <lineage>
        <taxon>Bacteria</taxon>
        <taxon>Bacillati</taxon>
        <taxon>Actinomycetota</taxon>
        <taxon>Actinomycetes</taxon>
        <taxon>Kitasatosporales</taxon>
        <taxon>Streptomycetaceae</taxon>
        <taxon>Streptacidiphilus</taxon>
    </lineage>
</organism>
<sequence>MTTEPQLRSQTPAQTQPPTPTRVRTPTAPLGTVGTVVGAEVKRLQSGYLRDRPDAVAALARLRRGAGKDAAGIADLWGLIDLQTLYTDMTLRQEEAENAVYAAMALWALHQQSRSTGMHRPGGDELGTAVRRLMPPGEILEPIRKRFVRAGAAPTLAALAVKLREITTLLRVEEISLDYALLADQLYRWQLRGGPDEVRRSWGRSFHAHRPKTAADPAATADPAAAADPTADSDPDPVARTTPETDPKDTP</sequence>
<evidence type="ECO:0000256" key="1">
    <source>
        <dbReference type="SAM" id="MobiDB-lite"/>
    </source>
</evidence>
<name>A0ABV6W539_9ACTN</name>
<dbReference type="EMBL" id="JBHFAB010000030">
    <property type="protein sequence ID" value="MFC1420862.1"/>
    <property type="molecule type" value="Genomic_DNA"/>
</dbReference>
<dbReference type="Gene3D" id="1.10.520.40">
    <property type="entry name" value="CRISPR-associated protein Cse2"/>
    <property type="match status" value="1"/>
</dbReference>
<dbReference type="RefSeq" id="WP_380542939.1">
    <property type="nucleotide sequence ID" value="NZ_JBHFAB010000030.1"/>
</dbReference>
<dbReference type="InterPro" id="IPR038287">
    <property type="entry name" value="Cse2_sf"/>
</dbReference>
<proteinExistence type="predicted"/>
<protein>
    <submittedName>
        <fullName evidence="2">Type I-E CRISPR-associated protein Cse2/CasB</fullName>
    </submittedName>
</protein>
<dbReference type="Proteomes" id="UP001592531">
    <property type="component" value="Unassembled WGS sequence"/>
</dbReference>
<feature type="region of interest" description="Disordered" evidence="1">
    <location>
        <begin position="1"/>
        <end position="28"/>
    </location>
</feature>
<evidence type="ECO:0000313" key="3">
    <source>
        <dbReference type="Proteomes" id="UP001592531"/>
    </source>
</evidence>
<keyword evidence="3" id="KW-1185">Reference proteome</keyword>